<dbReference type="GO" id="GO:0006508">
    <property type="term" value="P:proteolysis"/>
    <property type="evidence" value="ECO:0007669"/>
    <property type="project" value="UniProtKB-KW"/>
</dbReference>
<dbReference type="InterPro" id="IPR023562">
    <property type="entry name" value="ClpP/TepA"/>
</dbReference>
<accession>A0ABS7S5K1</accession>
<comment type="subunit">
    <text evidence="6">Fourteen ClpP subunits assemble into 2 heptameric rings which stack back to back to give a disk-like structure with a central cavity, resembling the structure of eukaryotic proteasomes.</text>
</comment>
<dbReference type="Gene3D" id="3.90.226.10">
    <property type="entry name" value="2-enoyl-CoA Hydratase, Chain A, domain 1"/>
    <property type="match status" value="1"/>
</dbReference>
<evidence type="ECO:0000256" key="5">
    <source>
        <dbReference type="ARBA" id="ARBA00022825"/>
    </source>
</evidence>
<dbReference type="InterPro" id="IPR001907">
    <property type="entry name" value="ClpP"/>
</dbReference>
<evidence type="ECO:0000256" key="7">
    <source>
        <dbReference type="RuleBase" id="RU003567"/>
    </source>
</evidence>
<evidence type="ECO:0000256" key="3">
    <source>
        <dbReference type="ARBA" id="ARBA00022670"/>
    </source>
</evidence>
<name>A0ABS7S5K1_9MICO</name>
<dbReference type="EMBL" id="JAGSHT010000001">
    <property type="protein sequence ID" value="MBZ2194591.1"/>
    <property type="molecule type" value="Genomic_DNA"/>
</dbReference>
<feature type="compositionally biased region" description="Basic and acidic residues" evidence="8">
    <location>
        <begin position="50"/>
        <end position="59"/>
    </location>
</feature>
<dbReference type="PRINTS" id="PR00127">
    <property type="entry name" value="CLPPROTEASEP"/>
</dbReference>
<dbReference type="Pfam" id="PF00574">
    <property type="entry name" value="CLP_protease"/>
    <property type="match status" value="1"/>
</dbReference>
<evidence type="ECO:0000256" key="8">
    <source>
        <dbReference type="SAM" id="MobiDB-lite"/>
    </source>
</evidence>
<comment type="subcellular location">
    <subcellularLocation>
        <location evidence="6">Cytoplasm</location>
    </subcellularLocation>
</comment>
<evidence type="ECO:0000256" key="4">
    <source>
        <dbReference type="ARBA" id="ARBA00022801"/>
    </source>
</evidence>
<feature type="compositionally biased region" description="Low complexity" evidence="8">
    <location>
        <begin position="35"/>
        <end position="46"/>
    </location>
</feature>
<dbReference type="EC" id="3.4.21.92" evidence="6"/>
<organism evidence="9 10">
    <name type="scientific">Occultella gossypii</name>
    <dbReference type="NCBI Taxonomy" id="2800820"/>
    <lineage>
        <taxon>Bacteria</taxon>
        <taxon>Bacillati</taxon>
        <taxon>Actinomycetota</taxon>
        <taxon>Actinomycetes</taxon>
        <taxon>Micrococcales</taxon>
        <taxon>Ruaniaceae</taxon>
        <taxon>Occultella</taxon>
    </lineage>
</organism>
<dbReference type="PANTHER" id="PTHR10381">
    <property type="entry name" value="ATP-DEPENDENT CLP PROTEASE PROTEOLYTIC SUBUNIT"/>
    <property type="match status" value="1"/>
</dbReference>
<evidence type="ECO:0000313" key="9">
    <source>
        <dbReference type="EMBL" id="MBZ2194591.1"/>
    </source>
</evidence>
<sequence length="257" mass="27187">MDNADHARGGTGQYLAATGSARCADLLTADPPSGASTSTDAQAAQAEWTNPRREPAMSEGTRLDDRLADGLMQHRVIAIGTEVDDDVAARITSQLLLLSAQDPKADITLLINSPGGSVSAGLAMYDTMRLIPNDVATVAMGLAASMGQFLLSAGTPGKRYALRHARILMHQGSAGLQGTAVDIAIQAENLEHTRSVMLSLIAEHTGQPLKRIEADSDRDRWFTAEEAHEYGFVDAIVTDVGDVMPVRARRAGLGGQL</sequence>
<dbReference type="InterPro" id="IPR029045">
    <property type="entry name" value="ClpP/crotonase-like_dom_sf"/>
</dbReference>
<comment type="similarity">
    <text evidence="1 6 7">Belongs to the peptidase S14 family.</text>
</comment>
<dbReference type="PANTHER" id="PTHR10381:SF70">
    <property type="entry name" value="ATP-DEPENDENT CLP PROTEASE PROTEOLYTIC SUBUNIT"/>
    <property type="match status" value="1"/>
</dbReference>
<feature type="active site" description="Nucleophile" evidence="6">
    <location>
        <position position="145"/>
    </location>
</feature>
<feature type="region of interest" description="Disordered" evidence="8">
    <location>
        <begin position="27"/>
        <end position="59"/>
    </location>
</feature>
<keyword evidence="2 6" id="KW-0963">Cytoplasm</keyword>
<dbReference type="GO" id="GO:0008233">
    <property type="term" value="F:peptidase activity"/>
    <property type="evidence" value="ECO:0007669"/>
    <property type="project" value="UniProtKB-KW"/>
</dbReference>
<feature type="active site" evidence="6">
    <location>
        <position position="170"/>
    </location>
</feature>
<evidence type="ECO:0000256" key="1">
    <source>
        <dbReference type="ARBA" id="ARBA00007039"/>
    </source>
</evidence>
<keyword evidence="3 6" id="KW-0645">Protease</keyword>
<protein>
    <recommendedName>
        <fullName evidence="6 7">ATP-dependent Clp protease proteolytic subunit</fullName>
        <ecNumber evidence="6">3.4.21.92</ecNumber>
    </recommendedName>
    <alternativeName>
        <fullName evidence="6">Endopeptidase Clp</fullName>
    </alternativeName>
</protein>
<dbReference type="SUPFAM" id="SSF52096">
    <property type="entry name" value="ClpP/crotonase"/>
    <property type="match status" value="1"/>
</dbReference>
<keyword evidence="4 6" id="KW-0378">Hydrolase</keyword>
<keyword evidence="5 6" id="KW-0720">Serine protease</keyword>
<comment type="caution">
    <text evidence="9">The sequence shown here is derived from an EMBL/GenBank/DDBJ whole genome shotgun (WGS) entry which is preliminary data.</text>
</comment>
<reference evidence="9 10" key="1">
    <citation type="submission" date="2021-04" db="EMBL/GenBank/DDBJ databases">
        <title>Ruania sp. nov., isolated from sandy soil of mangrove forest.</title>
        <authorList>
            <person name="Ge X."/>
            <person name="Huang R."/>
            <person name="Liu W."/>
        </authorList>
    </citation>
    <scope>NUCLEOTIDE SEQUENCE [LARGE SCALE GENOMIC DNA]</scope>
    <source>
        <strain evidence="9 10">N2-46</strain>
    </source>
</reference>
<dbReference type="NCBIfam" id="NF009205">
    <property type="entry name" value="PRK12553.1"/>
    <property type="match status" value="1"/>
</dbReference>
<dbReference type="CDD" id="cd07017">
    <property type="entry name" value="S14_ClpP_2"/>
    <property type="match status" value="1"/>
</dbReference>
<evidence type="ECO:0000313" key="10">
    <source>
        <dbReference type="Proteomes" id="UP000826651"/>
    </source>
</evidence>
<evidence type="ECO:0000256" key="6">
    <source>
        <dbReference type="HAMAP-Rule" id="MF_00444"/>
    </source>
</evidence>
<evidence type="ECO:0000256" key="2">
    <source>
        <dbReference type="ARBA" id="ARBA00022490"/>
    </source>
</evidence>
<keyword evidence="10" id="KW-1185">Reference proteome</keyword>
<dbReference type="Proteomes" id="UP000826651">
    <property type="component" value="Unassembled WGS sequence"/>
</dbReference>
<proteinExistence type="inferred from homology"/>
<gene>
    <name evidence="6" type="primary">clpP</name>
    <name evidence="9" type="ORF">KCQ71_00375</name>
</gene>
<comment type="function">
    <text evidence="6">Cleaves peptides in various proteins in a process that requires ATP hydrolysis. Has a chymotrypsin-like activity. Plays a major role in the degradation of misfolded proteins.</text>
</comment>
<dbReference type="HAMAP" id="MF_00444">
    <property type="entry name" value="ClpP"/>
    <property type="match status" value="1"/>
</dbReference>
<comment type="catalytic activity">
    <reaction evidence="6">
        <text>Hydrolysis of proteins to small peptides in the presence of ATP and magnesium. alpha-casein is the usual test substrate. In the absence of ATP, only oligopeptides shorter than five residues are hydrolyzed (such as succinyl-Leu-Tyr-|-NHMec, and Leu-Tyr-Leu-|-Tyr-Trp, in which cleavage of the -Tyr-|-Leu- and -Tyr-|-Trp bonds also occurs).</text>
        <dbReference type="EC" id="3.4.21.92"/>
    </reaction>
</comment>